<dbReference type="InterPro" id="IPR006139">
    <property type="entry name" value="D-isomer_2_OHA_DH_cat_dom"/>
</dbReference>
<dbReference type="SUPFAM" id="SSF52283">
    <property type="entry name" value="Formate/glycerate dehydrogenase catalytic domain-like"/>
    <property type="match status" value="1"/>
</dbReference>
<organism evidence="5 6">
    <name type="scientific">Exidia glandulosa HHB12029</name>
    <dbReference type="NCBI Taxonomy" id="1314781"/>
    <lineage>
        <taxon>Eukaryota</taxon>
        <taxon>Fungi</taxon>
        <taxon>Dikarya</taxon>
        <taxon>Basidiomycota</taxon>
        <taxon>Agaricomycotina</taxon>
        <taxon>Agaricomycetes</taxon>
        <taxon>Auriculariales</taxon>
        <taxon>Exidiaceae</taxon>
        <taxon>Exidia</taxon>
    </lineage>
</organism>
<dbReference type="GO" id="GO:0005829">
    <property type="term" value="C:cytosol"/>
    <property type="evidence" value="ECO:0007669"/>
    <property type="project" value="TreeGrafter"/>
</dbReference>
<dbReference type="OrthoDB" id="3214756at2759"/>
<evidence type="ECO:0000256" key="2">
    <source>
        <dbReference type="RuleBase" id="RU003719"/>
    </source>
</evidence>
<dbReference type="PANTHER" id="PTHR10996">
    <property type="entry name" value="2-HYDROXYACID DEHYDROGENASE-RELATED"/>
    <property type="match status" value="1"/>
</dbReference>
<dbReference type="Gene3D" id="3.40.50.720">
    <property type="entry name" value="NAD(P)-binding Rossmann-like Domain"/>
    <property type="match status" value="2"/>
</dbReference>
<evidence type="ECO:0008006" key="7">
    <source>
        <dbReference type="Google" id="ProtNLM"/>
    </source>
</evidence>
<dbReference type="InParanoid" id="A0A165L797"/>
<name>A0A165L797_EXIGL</name>
<comment type="similarity">
    <text evidence="2">Belongs to the D-isomer specific 2-hydroxyacid dehydrogenase family.</text>
</comment>
<dbReference type="EMBL" id="KV425930">
    <property type="protein sequence ID" value="KZV97456.1"/>
    <property type="molecule type" value="Genomic_DNA"/>
</dbReference>
<protein>
    <recommendedName>
        <fullName evidence="7">Glyoxylate reductase</fullName>
    </recommendedName>
</protein>
<keyword evidence="1 2" id="KW-0560">Oxidoreductase</keyword>
<dbReference type="GO" id="GO:0051287">
    <property type="term" value="F:NAD binding"/>
    <property type="evidence" value="ECO:0007669"/>
    <property type="project" value="InterPro"/>
</dbReference>
<sequence length="366" mass="40281">MRPRIVNIFHSFPSAVLRAAHNAGHIEHICLPSPELSVSERREWLKSQLPGASAAIIWVNVGRFGKEHLDVAGETLKVVATYSVGYDHIDVDELKRRGVAVAHTPYKSDDAVANATLLLLLMALRRSAEHLDVVRHGKWLQFYNDTSSNPLALAGGSVQDCTVGFYGFGRIAQKVAERILPLGPRRILYKASSPRSFTADTFPRLHHVVSTIYPGVTVSNEPDLQTLAAESDVLVCLTSLVPETHHSVNEQVLSKMKKHAVLVNVSRGPVVDTQALLQALKKEQISCVALDVLEGEPDIAADHPVLDDSLRHKVVIMPHSGSAEAASRTEMADLTARNVLKALNIDIRPEWYDEQPVPTDRSTYFV</sequence>
<reference evidence="5 6" key="1">
    <citation type="journal article" date="2016" name="Mol. Biol. Evol.">
        <title>Comparative Genomics of Early-Diverging Mushroom-Forming Fungi Provides Insights into the Origins of Lignocellulose Decay Capabilities.</title>
        <authorList>
            <person name="Nagy L.G."/>
            <person name="Riley R."/>
            <person name="Tritt A."/>
            <person name="Adam C."/>
            <person name="Daum C."/>
            <person name="Floudas D."/>
            <person name="Sun H."/>
            <person name="Yadav J.S."/>
            <person name="Pangilinan J."/>
            <person name="Larsson K.H."/>
            <person name="Matsuura K."/>
            <person name="Barry K."/>
            <person name="Labutti K."/>
            <person name="Kuo R."/>
            <person name="Ohm R.A."/>
            <person name="Bhattacharya S.S."/>
            <person name="Shirouzu T."/>
            <person name="Yoshinaga Y."/>
            <person name="Martin F.M."/>
            <person name="Grigoriev I.V."/>
            <person name="Hibbett D.S."/>
        </authorList>
    </citation>
    <scope>NUCLEOTIDE SEQUENCE [LARGE SCALE GENOMIC DNA]</scope>
    <source>
        <strain evidence="5 6">HHB12029</strain>
    </source>
</reference>
<feature type="domain" description="D-isomer specific 2-hydroxyacid dehydrogenase NAD-binding" evidence="4">
    <location>
        <begin position="118"/>
        <end position="321"/>
    </location>
</feature>
<gene>
    <name evidence="5" type="ORF">EXIGLDRAFT_730672</name>
</gene>
<evidence type="ECO:0000313" key="6">
    <source>
        <dbReference type="Proteomes" id="UP000077266"/>
    </source>
</evidence>
<dbReference type="AlphaFoldDB" id="A0A165L797"/>
<evidence type="ECO:0000259" key="4">
    <source>
        <dbReference type="Pfam" id="PF02826"/>
    </source>
</evidence>
<evidence type="ECO:0000259" key="3">
    <source>
        <dbReference type="Pfam" id="PF00389"/>
    </source>
</evidence>
<evidence type="ECO:0000313" key="5">
    <source>
        <dbReference type="EMBL" id="KZV97456.1"/>
    </source>
</evidence>
<dbReference type="InterPro" id="IPR006140">
    <property type="entry name" value="D-isomer_DH_NAD-bd"/>
</dbReference>
<proteinExistence type="inferred from homology"/>
<dbReference type="GO" id="GO:0016618">
    <property type="term" value="F:hydroxypyruvate reductase [NAD(P)H] activity"/>
    <property type="evidence" value="ECO:0007669"/>
    <property type="project" value="TreeGrafter"/>
</dbReference>
<accession>A0A165L797</accession>
<dbReference type="InterPro" id="IPR050223">
    <property type="entry name" value="D-isomer_2-hydroxyacid_DH"/>
</dbReference>
<dbReference type="SUPFAM" id="SSF51735">
    <property type="entry name" value="NAD(P)-binding Rossmann-fold domains"/>
    <property type="match status" value="1"/>
</dbReference>
<feature type="domain" description="D-isomer specific 2-hydroxyacid dehydrogenase catalytic" evidence="3">
    <location>
        <begin position="40"/>
        <end position="344"/>
    </location>
</feature>
<dbReference type="STRING" id="1314781.A0A165L797"/>
<dbReference type="Pfam" id="PF00389">
    <property type="entry name" value="2-Hacid_dh"/>
    <property type="match status" value="1"/>
</dbReference>
<keyword evidence="6" id="KW-1185">Reference proteome</keyword>
<evidence type="ECO:0000256" key="1">
    <source>
        <dbReference type="ARBA" id="ARBA00023002"/>
    </source>
</evidence>
<dbReference type="Pfam" id="PF02826">
    <property type="entry name" value="2-Hacid_dh_C"/>
    <property type="match status" value="1"/>
</dbReference>
<dbReference type="Proteomes" id="UP000077266">
    <property type="component" value="Unassembled WGS sequence"/>
</dbReference>
<dbReference type="GO" id="GO:0030267">
    <property type="term" value="F:glyoxylate reductase (NADPH) activity"/>
    <property type="evidence" value="ECO:0007669"/>
    <property type="project" value="TreeGrafter"/>
</dbReference>
<dbReference type="InterPro" id="IPR036291">
    <property type="entry name" value="NAD(P)-bd_dom_sf"/>
</dbReference>
<dbReference type="PANTHER" id="PTHR10996:SF277">
    <property type="entry name" value="GLYOXYLATE REDUCTASE_HYDROXYPYRUVATE REDUCTASE"/>
    <property type="match status" value="1"/>
</dbReference>